<keyword evidence="8 11" id="KW-0833">Ubl conjugation pathway</keyword>
<dbReference type="Pfam" id="PF25579">
    <property type="entry name" value="TPR_TRIP12_N"/>
    <property type="match status" value="1"/>
</dbReference>
<organism evidence="16 17">
    <name type="scientific">Clavelina lepadiformis</name>
    <name type="common">Light-bulb sea squirt</name>
    <name type="synonym">Ascidia lepadiformis</name>
    <dbReference type="NCBI Taxonomy" id="159417"/>
    <lineage>
        <taxon>Eukaryota</taxon>
        <taxon>Metazoa</taxon>
        <taxon>Chordata</taxon>
        <taxon>Tunicata</taxon>
        <taxon>Ascidiacea</taxon>
        <taxon>Aplousobranchia</taxon>
        <taxon>Clavelinidae</taxon>
        <taxon>Clavelina</taxon>
    </lineage>
</organism>
<keyword evidence="6 12" id="KW-0808">Transferase</keyword>
<keyword evidence="17" id="KW-1185">Reference proteome</keyword>
<evidence type="ECO:0000256" key="4">
    <source>
        <dbReference type="ARBA" id="ARBA00006331"/>
    </source>
</evidence>
<proteinExistence type="inferred from homology"/>
<feature type="region of interest" description="Disordered" evidence="13">
    <location>
        <begin position="26"/>
        <end position="177"/>
    </location>
</feature>
<feature type="compositionally biased region" description="Basic residues" evidence="13">
    <location>
        <begin position="1608"/>
        <end position="1618"/>
    </location>
</feature>
<evidence type="ECO:0000256" key="6">
    <source>
        <dbReference type="ARBA" id="ARBA00022679"/>
    </source>
</evidence>
<feature type="compositionally biased region" description="Acidic residues" evidence="13">
    <location>
        <begin position="1480"/>
        <end position="1496"/>
    </location>
</feature>
<dbReference type="InterPro" id="IPR000569">
    <property type="entry name" value="HECT_dom"/>
</dbReference>
<dbReference type="PANTHER" id="PTHR45670">
    <property type="entry name" value="E3 UBIQUITIN-PROTEIN LIGASE TRIP12"/>
    <property type="match status" value="1"/>
</dbReference>
<dbReference type="Gene3D" id="3.90.1750.10">
    <property type="entry name" value="Hect, E3 ligase catalytic domains"/>
    <property type="match status" value="1"/>
</dbReference>
<dbReference type="InterPro" id="IPR018123">
    <property type="entry name" value="WWE-dom_subgr"/>
</dbReference>
<dbReference type="SMART" id="SM00119">
    <property type="entry name" value="HECTc"/>
    <property type="match status" value="1"/>
</dbReference>
<dbReference type="PROSITE" id="PS50918">
    <property type="entry name" value="WWE"/>
    <property type="match status" value="1"/>
</dbReference>
<feature type="region of interest" description="Disordered" evidence="13">
    <location>
        <begin position="944"/>
        <end position="1030"/>
    </location>
</feature>
<accession>A0ABP0H3H7</accession>
<feature type="region of interest" description="Disordered" evidence="13">
    <location>
        <begin position="194"/>
        <end position="332"/>
    </location>
</feature>
<dbReference type="Gene3D" id="1.25.10.10">
    <property type="entry name" value="Leucine-rich Repeat Variant"/>
    <property type="match status" value="1"/>
</dbReference>
<evidence type="ECO:0000256" key="9">
    <source>
        <dbReference type="ARBA" id="ARBA00023204"/>
    </source>
</evidence>
<feature type="compositionally biased region" description="Polar residues" evidence="13">
    <location>
        <begin position="218"/>
        <end position="229"/>
    </location>
</feature>
<feature type="compositionally biased region" description="Polar residues" evidence="13">
    <location>
        <begin position="944"/>
        <end position="955"/>
    </location>
</feature>
<feature type="domain" description="HECT" evidence="14">
    <location>
        <begin position="1810"/>
        <end position="2218"/>
    </location>
</feature>
<feature type="compositionally biased region" description="Polar residues" evidence="13">
    <location>
        <begin position="122"/>
        <end position="146"/>
    </location>
</feature>
<dbReference type="InterPro" id="IPR037197">
    <property type="entry name" value="WWE_dom_sf"/>
</dbReference>
<evidence type="ECO:0000259" key="14">
    <source>
        <dbReference type="PROSITE" id="PS50237"/>
    </source>
</evidence>
<comment type="caution">
    <text evidence="16">The sequence shown here is derived from an EMBL/GenBank/DDBJ whole genome shotgun (WGS) entry which is preliminary data.</text>
</comment>
<comment type="catalytic activity">
    <reaction evidence="1 12">
        <text>S-ubiquitinyl-[E2 ubiquitin-conjugating enzyme]-L-cysteine + [acceptor protein]-L-lysine = [E2 ubiquitin-conjugating enzyme]-L-cysteine + N(6)-ubiquitinyl-[acceptor protein]-L-lysine.</text>
        <dbReference type="EC" id="2.3.2.26"/>
    </reaction>
</comment>
<dbReference type="InterPro" id="IPR011989">
    <property type="entry name" value="ARM-like"/>
</dbReference>
<feature type="region of interest" description="Disordered" evidence="13">
    <location>
        <begin position="1242"/>
        <end position="1268"/>
    </location>
</feature>
<evidence type="ECO:0000256" key="2">
    <source>
        <dbReference type="ARBA" id="ARBA00004642"/>
    </source>
</evidence>
<feature type="region of interest" description="Disordered" evidence="13">
    <location>
        <begin position="1600"/>
        <end position="1621"/>
    </location>
</feature>
<dbReference type="PROSITE" id="PS50237">
    <property type="entry name" value="HECT"/>
    <property type="match status" value="1"/>
</dbReference>
<feature type="compositionally biased region" description="Polar residues" evidence="13">
    <location>
        <begin position="1086"/>
        <end position="1097"/>
    </location>
</feature>
<comment type="subcellular location">
    <subcellularLocation>
        <location evidence="2">Nucleus</location>
        <location evidence="2">Nucleoplasm</location>
    </subcellularLocation>
</comment>
<feature type="compositionally biased region" description="Basic and acidic residues" evidence="13">
    <location>
        <begin position="55"/>
        <end position="72"/>
    </location>
</feature>
<dbReference type="SMART" id="SM00678">
    <property type="entry name" value="WWE"/>
    <property type="match status" value="1"/>
</dbReference>
<feature type="active site" description="Glycyl thioester intermediate" evidence="11">
    <location>
        <position position="2185"/>
    </location>
</feature>
<comment type="similarity">
    <text evidence="4 12">Belongs to the UPL family. K-HECT subfamily.</text>
</comment>
<comment type="pathway">
    <text evidence="3 12">Protein modification; protein ubiquitination.</text>
</comment>
<gene>
    <name evidence="16" type="ORF">CVLEPA_LOCUS31301</name>
</gene>
<evidence type="ECO:0000256" key="11">
    <source>
        <dbReference type="PROSITE-ProRule" id="PRU00104"/>
    </source>
</evidence>
<dbReference type="Gene3D" id="3.30.2410.10">
    <property type="entry name" value="Hect, E3 ligase catalytic domain"/>
    <property type="match status" value="1"/>
</dbReference>
<dbReference type="InterPro" id="IPR057948">
    <property type="entry name" value="TPR_TRIP12_N"/>
</dbReference>
<evidence type="ECO:0000256" key="8">
    <source>
        <dbReference type="ARBA" id="ARBA00022786"/>
    </source>
</evidence>
<evidence type="ECO:0000313" key="17">
    <source>
        <dbReference type="Proteomes" id="UP001642483"/>
    </source>
</evidence>
<evidence type="ECO:0000256" key="5">
    <source>
        <dbReference type="ARBA" id="ARBA00022553"/>
    </source>
</evidence>
<evidence type="ECO:0000256" key="10">
    <source>
        <dbReference type="ARBA" id="ARBA00023242"/>
    </source>
</evidence>
<name>A0ABP0H3H7_CLALP</name>
<keyword evidence="5" id="KW-0597">Phosphoprotein</keyword>
<dbReference type="InterPro" id="IPR035983">
    <property type="entry name" value="Hect_E3_ubiquitin_ligase"/>
</dbReference>
<evidence type="ECO:0000256" key="1">
    <source>
        <dbReference type="ARBA" id="ARBA00000885"/>
    </source>
</evidence>
<keyword evidence="7" id="KW-0227">DNA damage</keyword>
<feature type="compositionally biased region" description="Basic residues" evidence="13">
    <location>
        <begin position="785"/>
        <end position="799"/>
    </location>
</feature>
<dbReference type="SUPFAM" id="SSF48371">
    <property type="entry name" value="ARM repeat"/>
    <property type="match status" value="1"/>
</dbReference>
<dbReference type="Gene3D" id="3.30.720.50">
    <property type="match status" value="1"/>
</dbReference>
<protein>
    <recommendedName>
        <fullName evidence="12">E3 ubiquitin-protein ligase</fullName>
        <ecNumber evidence="12">2.3.2.26</ecNumber>
    </recommendedName>
</protein>
<feature type="region of interest" description="Disordered" evidence="13">
    <location>
        <begin position="779"/>
        <end position="801"/>
    </location>
</feature>
<dbReference type="InterPro" id="IPR004170">
    <property type="entry name" value="WWE_dom"/>
</dbReference>
<dbReference type="CDD" id="cd00078">
    <property type="entry name" value="HECTc"/>
    <property type="match status" value="1"/>
</dbReference>
<feature type="compositionally biased region" description="Polar residues" evidence="13">
    <location>
        <begin position="260"/>
        <end position="282"/>
    </location>
</feature>
<dbReference type="InterPro" id="IPR045322">
    <property type="entry name" value="HECTD1/TRIP12-like"/>
</dbReference>
<dbReference type="EC" id="2.3.2.26" evidence="12"/>
<dbReference type="Pfam" id="PF02825">
    <property type="entry name" value="WWE"/>
    <property type="match status" value="1"/>
</dbReference>
<evidence type="ECO:0000256" key="13">
    <source>
        <dbReference type="SAM" id="MobiDB-lite"/>
    </source>
</evidence>
<dbReference type="Pfam" id="PF00632">
    <property type="entry name" value="HECT"/>
    <property type="match status" value="1"/>
</dbReference>
<feature type="compositionally biased region" description="Polar residues" evidence="13">
    <location>
        <begin position="309"/>
        <end position="332"/>
    </location>
</feature>
<feature type="compositionally biased region" description="Low complexity" evidence="13">
    <location>
        <begin position="1503"/>
        <end position="1513"/>
    </location>
</feature>
<feature type="compositionally biased region" description="Polar residues" evidence="13">
    <location>
        <begin position="993"/>
        <end position="1029"/>
    </location>
</feature>
<evidence type="ECO:0000313" key="16">
    <source>
        <dbReference type="EMBL" id="CAK8697801.1"/>
    </source>
</evidence>
<dbReference type="InterPro" id="IPR016024">
    <property type="entry name" value="ARM-type_fold"/>
</dbReference>
<feature type="region of interest" description="Disordered" evidence="13">
    <location>
        <begin position="1086"/>
        <end position="1118"/>
    </location>
</feature>
<dbReference type="Proteomes" id="UP001642483">
    <property type="component" value="Unassembled WGS sequence"/>
</dbReference>
<feature type="region of interest" description="Disordered" evidence="13">
    <location>
        <begin position="1480"/>
        <end position="1514"/>
    </location>
</feature>
<evidence type="ECO:0000256" key="12">
    <source>
        <dbReference type="RuleBase" id="RU369009"/>
    </source>
</evidence>
<dbReference type="SUPFAM" id="SSF56204">
    <property type="entry name" value="Hect, E3 ligase catalytic domain"/>
    <property type="match status" value="1"/>
</dbReference>
<dbReference type="SUPFAM" id="SSF117839">
    <property type="entry name" value="WWE domain"/>
    <property type="match status" value="1"/>
</dbReference>
<keyword evidence="10" id="KW-0539">Nucleus</keyword>
<reference evidence="16 17" key="1">
    <citation type="submission" date="2024-02" db="EMBL/GenBank/DDBJ databases">
        <authorList>
            <person name="Daric V."/>
            <person name="Darras S."/>
        </authorList>
    </citation>
    <scope>NUCLEOTIDE SEQUENCE [LARGE SCALE GENOMIC DNA]</scope>
</reference>
<feature type="domain" description="WWE" evidence="15">
    <location>
        <begin position="712"/>
        <end position="788"/>
    </location>
</feature>
<evidence type="ECO:0000256" key="3">
    <source>
        <dbReference type="ARBA" id="ARBA00004906"/>
    </source>
</evidence>
<feature type="compositionally biased region" description="Low complexity" evidence="13">
    <location>
        <begin position="1098"/>
        <end position="1114"/>
    </location>
</feature>
<sequence length="2218" mass="247242">MSSRCETTLGGSKICESSRHTFTDDKNYQESCYKSRLRPRPTRQTEYFRPSVLKRKIESSEEPRKETQDLKKSLKNQHTKKQDRTVPVKRLRSEASTSTNKKISPRKKERSGKSSVGKAAKLSSSITATVSTRKLASRCTKTNIKKLNTKEKEKNSQPTTSKPQLEDQAEDIQALQKATTSKIHSRFVIGGFGIGQTSEKKNTKGFPETQKLSEIAPGSSQGRVNTRPNLTKHTKTSKVKHLIKVKDTEGHSKSRKRYQSPPNHLNYNRKSAISTGKTGSCASTSRRGRGKSTTTHSHERGDEPAPNPDMSQESANSQEDPQANASQPTLANQNNVDAIAADSSNAEAEGEDPDMSRLQALLEARGLPSHFFGTLGPRVQQILHRSVNSNSNSKAQQFLQGMQATGDESRQLQSVIEMCQLLVMGNEDTLTGFPVKMVVPALITLLKMEHNFDIMNHACRALTYMMEALPRSSVVVVDAVPAFLEKLQSIHCMDVAEQSLTALEMLSRRHGASILRANGLSSCLLYVDFFSLPAQRNALTVAANCCSVLTASDQHADFDMYYESSIPLLVQRLSHHDKKCVESVCLSLARLVDNFQNQSSILQKIASDELLQNFQNLLVITPPVIGSNTFVMVIRTMCLLCSSCPNLATQLVRNNIAETLRYLLCGTSADYDHIELVPRSPQELHEITSLIGELMPRLPLDDPMFNVDRLLKQNAKNHQGGSFPVWQWRTNDGTWSSYSKHDNRMIEEAHRSGDHEASLLVQGRVYILDFNIMQQVNEDTGNSRPIRRQPHKSQGKRTVTKVESASSLSDARVSLIKEDKIIVSEFVRSLFTLLYEVYGSSAGSPAVRHKCLQAVQRMIYYAEPDLLRDVLKNLSVSSHIASMLSSTDLKVVVGALQMAMILMNKLPDVFEIYFLRQGVTHQVEQLLLPGHKVVGIDLIGSPSGEQQRLTPNVTTPVFEGAPSSTEPSPSDTVPGRLSDILRRKYPSRKNTGKRLSSFLTSTPDEANTTPVTTKTSMSNSSKLGSSTSIERVVSPPLTKAKAFAAAMSNLDGSSGISSGAKNKSSGGGVKSATSFFYNFNPTKWGRSSTTGRNSGCTSNSESPNSVNSSASSSSHVARLSRENLALPNLKKRDGNKEYRDLVKQWVRDQAKIFLQNYFYSAVLDNNNMAKNVIMDEEKSLLKKLSDIAQSLSFSDNMERTRESLTSLKGIVTTSDVSSFELQHSGIVTSLLEFLTEGHKSSSKEELLKRRSTSVTTPPMVTRRRSRNDGTVTVQSLGEKLSPVLLETNHIKKTSTANTFSPEYNECSMRCDTIEKETSESVLQSAETSKKQFMKWDRDERLRLFLNVFVGLPLSSFSRTMIMVSELADVESLRNLVYKLNLCINQLEQFAVKSHDLPNTTGRGSQALTFFAKHQLKCQLQRHPDCSKSKQWHGGPVRVDPLALVQAIERYLIARGYGTDVTNSNDKAAAKQSVLMLMADDDSDDEIEVDDDDDDDDYGHMDSQHSFSSGLSSSHTANAAITSHQKRRLELYIGSNKLPYNMTVYQAVKHFSQGQSHSSTSLISSDDRDTDEEVLSVANSGVWNSTHVIYYKLISESDVQSSVSGGTKRGSHKLSPKSSKKGDSMFTTGIVSNCASALDNYLVNSLPSSFITSDPSKEVLCLMRVLFGLTTQWHNLYSLSSLQSNGRLLPLSDFVNTKLATKCNRQLQDPLMIMTGELPPWLSELAHSCPFVLPFEVRQLLFRIVSFDRDRAMQYLIDVGALPDLQSSTSNSVGSSMNHDSGNRFMPKIEKKKCVAKRENLLSQAEQLMQDHGHSRAMLEVQFDGEVGTGLGPTLEFYTLTSHELQRSELSLWRYDEKSSNIESSRERETNSLKKFPKKTSEIVNEEEANFSPTAETTFVHSSVGLYPLPVGRTAKIGVVSKTCAKFRFLGKFLAKALMDSRMIDIPLSSICYKWLLGRDADITWFDLGEVDPIFFMTFNKLRSILHQRMIIERDALSDMDEKISLMTMDGCSLEDLGLDFLLPGFPNIELMKGGSKISLSINNIDKYLNLIAHWTLIEGVRQQLDAMRDGFQSVFPMQAIDYFFADEMDQLFCGKRYQPWTERELADSCRTDHGYTHESEAVRALFRVLSQYDITEQRAFLQFVTGSPRLPVGGLRALHPSLTIVRKSSEEGHSPDEYLPSVMTCVNYLKLPEYSSETVLRQRLEKAALEGQKSFLLS</sequence>
<feature type="compositionally biased region" description="Basic residues" evidence="13">
    <location>
        <begin position="983"/>
        <end position="992"/>
    </location>
</feature>
<dbReference type="PANTHER" id="PTHR45670:SF13">
    <property type="entry name" value="E3 UBIQUITIN-PROTEIN LIGASE TRIP12"/>
    <property type="match status" value="1"/>
</dbReference>
<dbReference type="EMBL" id="CAWYQH010000174">
    <property type="protein sequence ID" value="CAK8697801.1"/>
    <property type="molecule type" value="Genomic_DNA"/>
</dbReference>
<keyword evidence="9" id="KW-0234">DNA repair</keyword>
<feature type="compositionally biased region" description="Basic residues" evidence="13">
    <location>
        <begin position="230"/>
        <end position="243"/>
    </location>
</feature>
<evidence type="ECO:0000256" key="7">
    <source>
        <dbReference type="ARBA" id="ARBA00022763"/>
    </source>
</evidence>
<feature type="compositionally biased region" description="Polar residues" evidence="13">
    <location>
        <begin position="962"/>
        <end position="971"/>
    </location>
</feature>
<evidence type="ECO:0000259" key="15">
    <source>
        <dbReference type="PROSITE" id="PS50918"/>
    </source>
</evidence>